<evidence type="ECO:0000313" key="2">
    <source>
        <dbReference type="EMBL" id="KAF4509551.1"/>
    </source>
</evidence>
<organism evidence="2 3">
    <name type="scientific">Ophiocordyceps sinensis</name>
    <dbReference type="NCBI Taxonomy" id="72228"/>
    <lineage>
        <taxon>Eukaryota</taxon>
        <taxon>Fungi</taxon>
        <taxon>Dikarya</taxon>
        <taxon>Ascomycota</taxon>
        <taxon>Pezizomycotina</taxon>
        <taxon>Sordariomycetes</taxon>
        <taxon>Hypocreomycetidae</taxon>
        <taxon>Hypocreales</taxon>
        <taxon>Ophiocordycipitaceae</taxon>
        <taxon>Ophiocordyceps</taxon>
    </lineage>
</organism>
<dbReference type="AlphaFoldDB" id="A0A8H4PSH4"/>
<feature type="compositionally biased region" description="Basic and acidic residues" evidence="1">
    <location>
        <begin position="218"/>
        <end position="253"/>
    </location>
</feature>
<proteinExistence type="predicted"/>
<reference evidence="2 3" key="1">
    <citation type="journal article" date="2020" name="Genome Biol. Evol.">
        <title>A new high-quality draft genome assembly of the Chinese cordyceps Ophiocordyceps sinensis.</title>
        <authorList>
            <person name="Shu R."/>
            <person name="Zhang J."/>
            <person name="Meng Q."/>
            <person name="Zhang H."/>
            <person name="Zhou G."/>
            <person name="Li M."/>
            <person name="Wu P."/>
            <person name="Zhao Y."/>
            <person name="Chen C."/>
            <person name="Qin Q."/>
        </authorList>
    </citation>
    <scope>NUCLEOTIDE SEQUENCE [LARGE SCALE GENOMIC DNA]</scope>
    <source>
        <strain evidence="2 3">IOZ07</strain>
    </source>
</reference>
<dbReference type="OrthoDB" id="4779214at2759"/>
<dbReference type="Proteomes" id="UP000557566">
    <property type="component" value="Unassembled WGS sequence"/>
</dbReference>
<dbReference type="EMBL" id="JAAVMX010000004">
    <property type="protein sequence ID" value="KAF4509551.1"/>
    <property type="molecule type" value="Genomic_DNA"/>
</dbReference>
<accession>A0A8H4PSH4</accession>
<name>A0A8H4PSH4_9HYPO</name>
<evidence type="ECO:0000256" key="1">
    <source>
        <dbReference type="SAM" id="MobiDB-lite"/>
    </source>
</evidence>
<gene>
    <name evidence="2" type="ORF">G6O67_003715</name>
</gene>
<feature type="region of interest" description="Disordered" evidence="1">
    <location>
        <begin position="1"/>
        <end position="125"/>
    </location>
</feature>
<feature type="compositionally biased region" description="Low complexity" evidence="1">
    <location>
        <begin position="41"/>
        <end position="50"/>
    </location>
</feature>
<evidence type="ECO:0000313" key="3">
    <source>
        <dbReference type="Proteomes" id="UP000557566"/>
    </source>
</evidence>
<keyword evidence="3" id="KW-1185">Reference proteome</keyword>
<evidence type="ECO:0008006" key="4">
    <source>
        <dbReference type="Google" id="ProtNLM"/>
    </source>
</evidence>
<feature type="compositionally biased region" description="Low complexity" evidence="1">
    <location>
        <begin position="93"/>
        <end position="106"/>
    </location>
</feature>
<protein>
    <recommendedName>
        <fullName evidence="4">Glycine zipper 2TM domain-containing protein</fullName>
    </recommendedName>
</protein>
<comment type="caution">
    <text evidence="2">The sequence shown here is derived from an EMBL/GenBank/DDBJ whole genome shotgun (WGS) entry which is preliminary data.</text>
</comment>
<sequence length="268" mass="30006">MSRYEYRGGVGDSWRPRHSRRFSPKPLYRSDSGHDQDHHQQQQQQQEQQQPPMGLNASYYRDAAAALGLPQTPDGAQPRPRPHPSSELVRMPSHQSANSRSSSSSSHRGRANARTPDPPERARGIVQDSFSQTSTGIGYGLLGAVVGGFVANRASEAALKQRRRTSSHGGQSADEARLFTVLGAVAGGLGANAVARKVEDDRERHRLRMWQGRYGSEDDLGRYESSRRTGMESRGRLPHDAGAHDYVYDERRFSRSRHRHRRGNGWEE</sequence>
<feature type="compositionally biased region" description="Basic and acidic residues" evidence="1">
    <location>
        <begin position="31"/>
        <end position="40"/>
    </location>
</feature>
<feature type="region of interest" description="Disordered" evidence="1">
    <location>
        <begin position="218"/>
        <end position="268"/>
    </location>
</feature>
<feature type="compositionally biased region" description="Basic residues" evidence="1">
    <location>
        <begin position="254"/>
        <end position="268"/>
    </location>
</feature>